<organism evidence="1 2">
    <name type="scientific">Hornefia porci</name>
    <dbReference type="NCBI Taxonomy" id="2652292"/>
    <lineage>
        <taxon>Bacteria</taxon>
        <taxon>Bacillati</taxon>
        <taxon>Bacillota</taxon>
        <taxon>Clostridia</taxon>
        <taxon>Peptostreptococcales</taxon>
        <taxon>Anaerovoracaceae</taxon>
        <taxon>Hornefia</taxon>
    </lineage>
</organism>
<name>A0A1Q9JGP6_9FIRM</name>
<dbReference type="Proteomes" id="UP000187404">
    <property type="component" value="Unassembled WGS sequence"/>
</dbReference>
<gene>
    <name evidence="1" type="ORF">BHK98_03890</name>
</gene>
<keyword evidence="2" id="KW-1185">Reference proteome</keyword>
<dbReference type="EMBL" id="MJIE01000001">
    <property type="protein sequence ID" value="OLR55281.1"/>
    <property type="molecule type" value="Genomic_DNA"/>
</dbReference>
<dbReference type="AlphaFoldDB" id="A0A1Q9JGP6"/>
<evidence type="ECO:0000313" key="2">
    <source>
        <dbReference type="Proteomes" id="UP000187404"/>
    </source>
</evidence>
<reference evidence="1 2" key="1">
    <citation type="journal article" date="2016" name="Appl. Environ. Microbiol.">
        <title>Function and Phylogeny of Bacterial Butyryl Coenzyme A:Acetate Transferases and Their Diversity in the Proximal Colon of Swine.</title>
        <authorList>
            <person name="Trachsel J."/>
            <person name="Bayles D.O."/>
            <person name="Looft T."/>
            <person name="Levine U.Y."/>
            <person name="Allen H.K."/>
        </authorList>
    </citation>
    <scope>NUCLEOTIDE SEQUENCE [LARGE SCALE GENOMIC DNA]</scope>
    <source>
        <strain evidence="1 2">68-3-10</strain>
    </source>
</reference>
<evidence type="ECO:0000313" key="1">
    <source>
        <dbReference type="EMBL" id="OLR55281.1"/>
    </source>
</evidence>
<proteinExistence type="predicted"/>
<dbReference type="STRING" id="1261640.BHK98_03890"/>
<dbReference type="OrthoDB" id="2061576at2"/>
<dbReference type="RefSeq" id="WP_075712275.1">
    <property type="nucleotide sequence ID" value="NZ_MJIE01000001.1"/>
</dbReference>
<protein>
    <submittedName>
        <fullName evidence="1">Uncharacterized protein</fullName>
    </submittedName>
</protein>
<accession>A0A1Q9JGP6</accession>
<sequence length="100" mass="11431">MASIFSILKSTGLPVAYGRFTESKSPPFIIYLGDGQDTVLADDGIYHKKNRYQIEYYFAKKDESTEGRIETALTDAGMLYEKTEDIYISSEDIFVIYYNV</sequence>
<comment type="caution">
    <text evidence="1">The sequence shown here is derived from an EMBL/GenBank/DDBJ whole genome shotgun (WGS) entry which is preliminary data.</text>
</comment>